<dbReference type="RefSeq" id="WP_167563236.1">
    <property type="nucleotide sequence ID" value="NZ_CP049806.1"/>
</dbReference>
<dbReference type="InterPro" id="IPR015927">
    <property type="entry name" value="Peptidase_S24_S26A/B/C"/>
</dbReference>
<gene>
    <name evidence="5" type="ORF">G8E09_05735</name>
</gene>
<evidence type="ECO:0000256" key="1">
    <source>
        <dbReference type="ARBA" id="ARBA00023015"/>
    </source>
</evidence>
<dbReference type="Proteomes" id="UP000501692">
    <property type="component" value="Chromosome"/>
</dbReference>
<dbReference type="PANTHER" id="PTHR40661:SF3">
    <property type="entry name" value="FELS-1 PROPHAGE TRANSCRIPTIONAL REGULATOR"/>
    <property type="match status" value="1"/>
</dbReference>
<evidence type="ECO:0000313" key="5">
    <source>
        <dbReference type="EMBL" id="QIT17250.1"/>
    </source>
</evidence>
<evidence type="ECO:0000313" key="6">
    <source>
        <dbReference type="Proteomes" id="UP000501692"/>
    </source>
</evidence>
<dbReference type="EMBL" id="CP049806">
    <property type="protein sequence ID" value="QIT17250.1"/>
    <property type="molecule type" value="Genomic_DNA"/>
</dbReference>
<protein>
    <submittedName>
        <fullName evidence="5">LexA family transcriptional regulator</fullName>
    </submittedName>
</protein>
<dbReference type="Pfam" id="PF00717">
    <property type="entry name" value="Peptidase_S24"/>
    <property type="match status" value="1"/>
</dbReference>
<keyword evidence="2" id="KW-0238">DNA-binding</keyword>
<dbReference type="PANTHER" id="PTHR40661">
    <property type="match status" value="1"/>
</dbReference>
<dbReference type="Gene3D" id="2.10.109.10">
    <property type="entry name" value="Umud Fragment, subunit A"/>
    <property type="match status" value="1"/>
</dbReference>
<evidence type="ECO:0000256" key="3">
    <source>
        <dbReference type="ARBA" id="ARBA00023163"/>
    </source>
</evidence>
<keyword evidence="1" id="KW-0805">Transcription regulation</keyword>
<name>A0A6H0FSE9_ACIPI</name>
<feature type="domain" description="Peptidase S24/S26A/S26B/S26C" evidence="4">
    <location>
        <begin position="124"/>
        <end position="191"/>
    </location>
</feature>
<dbReference type="AlphaFoldDB" id="A0A6H0FSE9"/>
<sequence length="231" mass="25736">MSDKEIHPTMQRIYNETGLNANSLASLLDVDSQKVYNWDKRGISKQGGLQVSQKLKLDYAWILTGEGQPNIEKLYNEKTLNVSPRIGGWIPVKSYSKMGYDGFYTEMGYGGNGGDGYVPSLTAGIHAYAVKGTGDSMYPAIRNGWYIVCDPDADPTPTEFVEVQLKDGRRTIKEFIGIVNDVLHLLAVNGEKRTTFDMDEVDAIVAVTDIVPPSRHVQEYPTIPLQDIHYD</sequence>
<dbReference type="GO" id="GO:0003677">
    <property type="term" value="F:DNA binding"/>
    <property type="evidence" value="ECO:0007669"/>
    <property type="project" value="UniProtKB-KW"/>
</dbReference>
<reference evidence="5 6" key="1">
    <citation type="submission" date="2020-03" db="EMBL/GenBank/DDBJ databases">
        <authorList>
            <person name="Zhang L."/>
            <person name="Han X."/>
            <person name="Chen Y."/>
            <person name="Yu Y."/>
        </authorList>
    </citation>
    <scope>NUCLEOTIDE SEQUENCE [LARGE SCALE GENOMIC DNA]</scope>
    <source>
        <strain evidence="5 6">A1254</strain>
    </source>
</reference>
<organism evidence="5 6">
    <name type="scientific">Acinetobacter pittii</name>
    <name type="common">Acinetobacter genomosp. 3</name>
    <dbReference type="NCBI Taxonomy" id="48296"/>
    <lineage>
        <taxon>Bacteria</taxon>
        <taxon>Pseudomonadati</taxon>
        <taxon>Pseudomonadota</taxon>
        <taxon>Gammaproteobacteria</taxon>
        <taxon>Moraxellales</taxon>
        <taxon>Moraxellaceae</taxon>
        <taxon>Acinetobacter</taxon>
        <taxon>Acinetobacter calcoaceticus/baumannii complex</taxon>
    </lineage>
</organism>
<evidence type="ECO:0000256" key="2">
    <source>
        <dbReference type="ARBA" id="ARBA00023125"/>
    </source>
</evidence>
<keyword evidence="3" id="KW-0804">Transcription</keyword>
<dbReference type="CDD" id="cd06529">
    <property type="entry name" value="S24_LexA-like"/>
    <property type="match status" value="1"/>
</dbReference>
<proteinExistence type="predicted"/>
<dbReference type="SUPFAM" id="SSF51306">
    <property type="entry name" value="LexA/Signal peptidase"/>
    <property type="match status" value="1"/>
</dbReference>
<dbReference type="InterPro" id="IPR036286">
    <property type="entry name" value="LexA/Signal_pep-like_sf"/>
</dbReference>
<dbReference type="InterPro" id="IPR039418">
    <property type="entry name" value="LexA-like"/>
</dbReference>
<accession>A0A6H0FSE9</accession>
<evidence type="ECO:0000259" key="4">
    <source>
        <dbReference type="Pfam" id="PF00717"/>
    </source>
</evidence>